<organism evidence="2 3">
    <name type="scientific">Streptomyces collinus (strain DSM 40733 / Tue 365)</name>
    <dbReference type="NCBI Taxonomy" id="1214242"/>
    <lineage>
        <taxon>Bacteria</taxon>
        <taxon>Bacillati</taxon>
        <taxon>Actinomycetota</taxon>
        <taxon>Actinomycetes</taxon>
        <taxon>Kitasatosporales</taxon>
        <taxon>Streptomycetaceae</taxon>
        <taxon>Streptomyces</taxon>
    </lineage>
</organism>
<dbReference type="PATRIC" id="fig|1214242.5.peg.484"/>
<dbReference type="SUPFAM" id="SSF53474">
    <property type="entry name" value="alpha/beta-Hydrolases"/>
    <property type="match status" value="1"/>
</dbReference>
<proteinExistence type="predicted"/>
<gene>
    <name evidence="1" type="ORF">B446_02355</name>
    <name evidence="2" type="ORF">B446_32940</name>
</gene>
<dbReference type="InterPro" id="IPR029058">
    <property type="entry name" value="AB_hydrolase_fold"/>
</dbReference>
<dbReference type="AlphaFoldDB" id="S5VRP0"/>
<name>S5VRP0_STRC3</name>
<dbReference type="KEGG" id="sci:B446_02355"/>
<keyword evidence="3" id="KW-1185">Reference proteome</keyword>
<dbReference type="KEGG" id="sci:B446_32940"/>
<dbReference type="Gene3D" id="3.40.50.1820">
    <property type="entry name" value="alpha/beta hydrolase"/>
    <property type="match status" value="1"/>
</dbReference>
<evidence type="ECO:0000313" key="2">
    <source>
        <dbReference type="EMBL" id="AGS73392.1"/>
    </source>
</evidence>
<reference evidence="3" key="1">
    <citation type="submission" date="2012-10" db="EMBL/GenBank/DDBJ databases">
        <title>The complete genome sequence of Streptomyces collinus Tu 365.</title>
        <authorList>
            <person name="Ruckert C."/>
            <person name="Szczepanowski R."/>
            <person name="Goesmann A."/>
            <person name="Pross E.K."/>
            <person name="Musiol E.M."/>
            <person name="Blin K."/>
            <person name="Wohlleben W."/>
            <person name="Puhler A."/>
            <person name="Weber T."/>
            <person name="Kalinowski J."/>
        </authorList>
    </citation>
    <scope>NUCLEOTIDE SEQUENCE [LARGE SCALE GENOMIC DNA]</scope>
    <source>
        <strain evidence="3">DSM 40733 / Tue 365</strain>
    </source>
</reference>
<dbReference type="EMBL" id="CP006259">
    <property type="protein sequence ID" value="AGS73392.1"/>
    <property type="molecule type" value="Genomic_DNA"/>
</dbReference>
<dbReference type="HOGENOM" id="CLU_2829217_0_0_11"/>
<keyword evidence="2" id="KW-0378">Hydrolase</keyword>
<dbReference type="EMBL" id="CP006259">
    <property type="protein sequence ID" value="AGS67303.1"/>
    <property type="molecule type" value="Genomic_DNA"/>
</dbReference>
<dbReference type="GO" id="GO:0016787">
    <property type="term" value="F:hydrolase activity"/>
    <property type="evidence" value="ECO:0007669"/>
    <property type="project" value="UniProtKB-KW"/>
</dbReference>
<sequence>MSYEDMAATALYRAVPGSQLAVVPGASHLVPLEKPALVNRLILDHLGQEATETMMPIRRVGRPAVP</sequence>
<evidence type="ECO:0000313" key="1">
    <source>
        <dbReference type="EMBL" id="AGS67303.1"/>
    </source>
</evidence>
<dbReference type="Proteomes" id="UP000015423">
    <property type="component" value="Chromosome"/>
</dbReference>
<accession>S5VRP0</accession>
<dbReference type="eggNOG" id="COG0596">
    <property type="taxonomic scope" value="Bacteria"/>
</dbReference>
<evidence type="ECO:0000313" key="3">
    <source>
        <dbReference type="Proteomes" id="UP000015423"/>
    </source>
</evidence>
<protein>
    <submittedName>
        <fullName evidence="2">Alpha/beta hydrolase</fullName>
    </submittedName>
</protein>
<dbReference type="STRING" id="1214242.B446_02355"/>
<reference evidence="2 3" key="2">
    <citation type="journal article" date="2013" name="J. Biotechnol.">
        <title>Complete genome sequence of the kirromycin producer Streptomyces collinus Tu 365 consisting of a linear chromosome and two linear plasmids.</title>
        <authorList>
            <person name="Ruckert C."/>
            <person name="Szczepanowski R."/>
            <person name="Albersmeier A."/>
            <person name="Goesmann A."/>
            <person name="Iftime D."/>
            <person name="Musiol E.M."/>
            <person name="Blin K."/>
            <person name="Wohlleben W."/>
            <person name="Puhler A."/>
            <person name="Kalinowski J."/>
            <person name="Weber T."/>
        </authorList>
    </citation>
    <scope>NUCLEOTIDE SEQUENCE [LARGE SCALE GENOMIC DNA]</scope>
    <source>
        <strain evidence="3">DSM 40733 / Tue 365</strain>
        <strain evidence="2">Tu 365</strain>
    </source>
</reference>
<reference evidence="2" key="3">
    <citation type="submission" date="2015-08" db="EMBL/GenBank/DDBJ databases">
        <authorList>
            <person name="Weber T."/>
            <person name="Iftime D."/>
        </authorList>
    </citation>
    <scope>NUCLEOTIDE SEQUENCE</scope>
    <source>
        <strain evidence="2">Tu 365</strain>
    </source>
</reference>